<dbReference type="KEGG" id="oni:Osc7112_5909"/>
<evidence type="ECO:0000256" key="18">
    <source>
        <dbReference type="RuleBase" id="RU000405"/>
    </source>
</evidence>
<evidence type="ECO:0000259" key="20">
    <source>
        <dbReference type="PROSITE" id="PS50125"/>
    </source>
</evidence>
<dbReference type="PANTHER" id="PTHR11920">
    <property type="entry name" value="GUANYLYL CYCLASE"/>
    <property type="match status" value="1"/>
</dbReference>
<dbReference type="Gene3D" id="3.30.70.1230">
    <property type="entry name" value="Nucleotide cyclase"/>
    <property type="match status" value="1"/>
</dbReference>
<dbReference type="Proteomes" id="UP000010478">
    <property type="component" value="Chromosome"/>
</dbReference>
<dbReference type="InterPro" id="IPR018297">
    <property type="entry name" value="A/G_cyclase_CS"/>
</dbReference>
<keyword evidence="7" id="KW-0547">Nucleotide-binding</keyword>
<feature type="modified residue" description="4-aspartylphosphate" evidence="17">
    <location>
        <position position="61"/>
    </location>
</feature>
<name>K9VRD7_9CYAN</name>
<dbReference type="eggNOG" id="COG3706">
    <property type="taxonomic scope" value="Bacteria"/>
</dbReference>
<dbReference type="InterPro" id="IPR001789">
    <property type="entry name" value="Sig_transdc_resp-reg_receiver"/>
</dbReference>
<evidence type="ECO:0000313" key="22">
    <source>
        <dbReference type="Proteomes" id="UP000010478"/>
    </source>
</evidence>
<dbReference type="Pfam" id="PF00072">
    <property type="entry name" value="Response_reg"/>
    <property type="match status" value="1"/>
</dbReference>
<dbReference type="InterPro" id="IPR029787">
    <property type="entry name" value="Nucleotide_cyclase"/>
</dbReference>
<keyword evidence="13 18" id="KW-0456">Lyase</keyword>
<dbReference type="GO" id="GO:0004016">
    <property type="term" value="F:adenylate cyclase activity"/>
    <property type="evidence" value="ECO:0007669"/>
    <property type="project" value="UniProtKB-EC"/>
</dbReference>
<evidence type="ECO:0000256" key="8">
    <source>
        <dbReference type="ARBA" id="ARBA00022840"/>
    </source>
</evidence>
<dbReference type="InterPro" id="IPR011006">
    <property type="entry name" value="CheY-like_superfamily"/>
</dbReference>
<keyword evidence="9" id="KW-0460">Magnesium</keyword>
<dbReference type="STRING" id="179408.Osc7112_5909"/>
<evidence type="ECO:0000256" key="7">
    <source>
        <dbReference type="ARBA" id="ARBA00022741"/>
    </source>
</evidence>
<dbReference type="FunFam" id="3.30.70.1230:FF:000033">
    <property type="entry name" value="Adenylate cyclase"/>
    <property type="match status" value="1"/>
</dbReference>
<dbReference type="EC" id="4.6.1.1" evidence="3"/>
<dbReference type="PROSITE" id="PS00452">
    <property type="entry name" value="GUANYLATE_CYCLASE_1"/>
    <property type="match status" value="1"/>
</dbReference>
<comment type="catalytic activity">
    <reaction evidence="1">
        <text>ATP = 3',5'-cyclic AMP + diphosphate</text>
        <dbReference type="Rhea" id="RHEA:15389"/>
        <dbReference type="ChEBI" id="CHEBI:30616"/>
        <dbReference type="ChEBI" id="CHEBI:33019"/>
        <dbReference type="ChEBI" id="CHEBI:58165"/>
        <dbReference type="EC" id="4.6.1.1"/>
    </reaction>
</comment>
<sequence length="377" mass="41854">MNQPSSEKLRGSILIVDDSLNNLLLLELILSRKGYKVEAASSGQLALDSVDLAQPDLILLDIMMPDMDGYEVCSRLKASDRTRGIPIIFLSAVVQASEKVKAFKAGGADYITKPFQTVEVIARVENQLRLRELELQLRDKNLMLQQEIAYREQAEMETRLLLETTKSQKQKIEELLLNILPKAIAKRLQEKQSIIADSFSDVSVLFADLVGFTNFASQRSAVETVNVLNQIFSQFDELSLRHGLEKIKTMGDAYMVVGGLPEPQENHAFAIAQMALDMQAAVASFNVQNNHNFSLRIGINIGAVVAGVLGLTKFSYDLWGDTVNVAQRMESSGIPGEIQVTAAVYDRLKDKFLLKMRGAVEIKGKGEMMVYLLVGRN</sequence>
<comment type="similarity">
    <text evidence="18">Belongs to the adenylyl cyclase class-4/guanylyl cyclase family.</text>
</comment>
<evidence type="ECO:0000256" key="12">
    <source>
        <dbReference type="ARBA" id="ARBA00023136"/>
    </source>
</evidence>
<evidence type="ECO:0000256" key="10">
    <source>
        <dbReference type="ARBA" id="ARBA00022989"/>
    </source>
</evidence>
<evidence type="ECO:0000256" key="13">
    <source>
        <dbReference type="ARBA" id="ARBA00023239"/>
    </source>
</evidence>
<dbReference type="RefSeq" id="WP_015179310.1">
    <property type="nucleotide sequence ID" value="NC_019729.1"/>
</dbReference>
<dbReference type="OrthoDB" id="456159at2"/>
<keyword evidence="22" id="KW-1185">Reference proteome</keyword>
<evidence type="ECO:0000256" key="1">
    <source>
        <dbReference type="ARBA" id="ARBA00001593"/>
    </source>
</evidence>
<keyword evidence="11" id="KW-0115">cAMP biosynthesis</keyword>
<dbReference type="Gene3D" id="3.40.50.2300">
    <property type="match status" value="1"/>
</dbReference>
<evidence type="ECO:0000256" key="16">
    <source>
        <dbReference type="ARBA" id="ARBA00064436"/>
    </source>
</evidence>
<keyword evidence="17" id="KW-0597">Phosphoprotein</keyword>
<evidence type="ECO:0000256" key="17">
    <source>
        <dbReference type="PROSITE-ProRule" id="PRU00169"/>
    </source>
</evidence>
<dbReference type="GO" id="GO:0006171">
    <property type="term" value="P:cAMP biosynthetic process"/>
    <property type="evidence" value="ECO:0007669"/>
    <property type="project" value="UniProtKB-KW"/>
</dbReference>
<keyword evidence="12" id="KW-0472">Membrane</keyword>
<dbReference type="PROSITE" id="PS50110">
    <property type="entry name" value="RESPONSE_REGULATORY"/>
    <property type="match status" value="1"/>
</dbReference>
<evidence type="ECO:0000256" key="3">
    <source>
        <dbReference type="ARBA" id="ARBA00012201"/>
    </source>
</evidence>
<comment type="subunit">
    <text evidence="16">Homodimer. Can also exist as monomer.</text>
</comment>
<evidence type="ECO:0000313" key="21">
    <source>
        <dbReference type="EMBL" id="AFZ10109.1"/>
    </source>
</evidence>
<dbReference type="SMART" id="SM00044">
    <property type="entry name" value="CYCc"/>
    <property type="match status" value="1"/>
</dbReference>
<evidence type="ECO:0000256" key="4">
    <source>
        <dbReference type="ARBA" id="ARBA00021420"/>
    </source>
</evidence>
<evidence type="ECO:0000256" key="2">
    <source>
        <dbReference type="ARBA" id="ARBA00004370"/>
    </source>
</evidence>
<dbReference type="PROSITE" id="PS50125">
    <property type="entry name" value="GUANYLATE_CYCLASE_2"/>
    <property type="match status" value="1"/>
</dbReference>
<evidence type="ECO:0000256" key="9">
    <source>
        <dbReference type="ARBA" id="ARBA00022842"/>
    </source>
</evidence>
<comment type="subcellular location">
    <subcellularLocation>
        <location evidence="2">Membrane</location>
    </subcellularLocation>
</comment>
<feature type="domain" description="Guanylate cyclase" evidence="20">
    <location>
        <begin position="203"/>
        <end position="330"/>
    </location>
</feature>
<gene>
    <name evidence="21" type="ORF">Osc7112_5909</name>
</gene>
<dbReference type="SUPFAM" id="SSF52172">
    <property type="entry name" value="CheY-like"/>
    <property type="match status" value="1"/>
</dbReference>
<dbReference type="PANTHER" id="PTHR11920:SF335">
    <property type="entry name" value="GUANYLATE CYCLASE"/>
    <property type="match status" value="1"/>
</dbReference>
<dbReference type="AlphaFoldDB" id="K9VRD7"/>
<dbReference type="GO" id="GO:0005886">
    <property type="term" value="C:plasma membrane"/>
    <property type="evidence" value="ECO:0007669"/>
    <property type="project" value="UniProtKB-ARBA"/>
</dbReference>
<protein>
    <recommendedName>
        <fullName evidence="4">Adenylate cyclase</fullName>
        <ecNumber evidence="3">4.6.1.1</ecNumber>
    </recommendedName>
    <alternativeName>
        <fullName evidence="14">ATP pyrophosphate-lyase</fullName>
    </alternativeName>
    <alternativeName>
        <fullName evidence="15">Adenylyl cyclase</fullName>
    </alternativeName>
</protein>
<evidence type="ECO:0000256" key="11">
    <source>
        <dbReference type="ARBA" id="ARBA00022998"/>
    </source>
</evidence>
<evidence type="ECO:0000256" key="15">
    <source>
        <dbReference type="ARBA" id="ARBA00032637"/>
    </source>
</evidence>
<dbReference type="InterPro" id="IPR050401">
    <property type="entry name" value="Cyclic_nucleotide_synthase"/>
</dbReference>
<dbReference type="GO" id="GO:0046872">
    <property type="term" value="F:metal ion binding"/>
    <property type="evidence" value="ECO:0007669"/>
    <property type="project" value="UniProtKB-KW"/>
</dbReference>
<dbReference type="GO" id="GO:0000160">
    <property type="term" value="P:phosphorelay signal transduction system"/>
    <property type="evidence" value="ECO:0007669"/>
    <property type="project" value="InterPro"/>
</dbReference>
<dbReference type="EMBL" id="CP003614">
    <property type="protein sequence ID" value="AFZ10109.1"/>
    <property type="molecule type" value="Genomic_DNA"/>
</dbReference>
<evidence type="ECO:0000256" key="6">
    <source>
        <dbReference type="ARBA" id="ARBA00022723"/>
    </source>
</evidence>
<dbReference type="SMART" id="SM00448">
    <property type="entry name" value="REC"/>
    <property type="match status" value="1"/>
</dbReference>
<dbReference type="CDD" id="cd07302">
    <property type="entry name" value="CHD"/>
    <property type="match status" value="1"/>
</dbReference>
<keyword evidence="10" id="KW-1133">Transmembrane helix</keyword>
<keyword evidence="8" id="KW-0067">ATP-binding</keyword>
<dbReference type="Pfam" id="PF00211">
    <property type="entry name" value="Guanylate_cyc"/>
    <property type="match status" value="1"/>
</dbReference>
<reference evidence="21 22" key="1">
    <citation type="submission" date="2012-05" db="EMBL/GenBank/DDBJ databases">
        <title>Finished chromosome of genome of Oscillatoria sp. PCC 7112.</title>
        <authorList>
            <consortium name="US DOE Joint Genome Institute"/>
            <person name="Gugger M."/>
            <person name="Coursin T."/>
            <person name="Rippka R."/>
            <person name="Tandeau De Marsac N."/>
            <person name="Huntemann M."/>
            <person name="Wei C.-L."/>
            <person name="Han J."/>
            <person name="Detter J.C."/>
            <person name="Han C."/>
            <person name="Tapia R."/>
            <person name="Davenport K."/>
            <person name="Daligault H."/>
            <person name="Erkkila T."/>
            <person name="Gu W."/>
            <person name="Munk A.C.C."/>
            <person name="Teshima H."/>
            <person name="Xu Y."/>
            <person name="Chain P."/>
            <person name="Chen A."/>
            <person name="Krypides N."/>
            <person name="Mavromatis K."/>
            <person name="Markowitz V."/>
            <person name="Szeto E."/>
            <person name="Ivanova N."/>
            <person name="Mikhailova N."/>
            <person name="Ovchinnikova G."/>
            <person name="Pagani I."/>
            <person name="Pati A."/>
            <person name="Goodwin L."/>
            <person name="Peters L."/>
            <person name="Pitluck S."/>
            <person name="Woyke T."/>
            <person name="Kerfeld C."/>
        </authorList>
    </citation>
    <scope>NUCLEOTIDE SEQUENCE [LARGE SCALE GENOMIC DNA]</scope>
    <source>
        <strain evidence="21 22">PCC 7112</strain>
    </source>
</reference>
<dbReference type="HOGENOM" id="CLU_000445_110_0_3"/>
<dbReference type="PATRIC" id="fig|179408.3.peg.7367"/>
<feature type="domain" description="Response regulatory" evidence="19">
    <location>
        <begin position="12"/>
        <end position="128"/>
    </location>
</feature>
<evidence type="ECO:0000256" key="5">
    <source>
        <dbReference type="ARBA" id="ARBA00022692"/>
    </source>
</evidence>
<dbReference type="InterPro" id="IPR001054">
    <property type="entry name" value="A/G_cyclase"/>
</dbReference>
<keyword evidence="5" id="KW-0812">Transmembrane</keyword>
<dbReference type="GO" id="GO:0005524">
    <property type="term" value="F:ATP binding"/>
    <property type="evidence" value="ECO:0007669"/>
    <property type="project" value="UniProtKB-KW"/>
</dbReference>
<accession>K9VRD7</accession>
<dbReference type="CDD" id="cd19920">
    <property type="entry name" value="REC_PA4781-like"/>
    <property type="match status" value="1"/>
</dbReference>
<dbReference type="eggNOG" id="COG2114">
    <property type="taxonomic scope" value="Bacteria"/>
</dbReference>
<evidence type="ECO:0000259" key="19">
    <source>
        <dbReference type="PROSITE" id="PS50110"/>
    </source>
</evidence>
<organism evidence="21 22">
    <name type="scientific">Phormidium nigroviride PCC 7112</name>
    <dbReference type="NCBI Taxonomy" id="179408"/>
    <lineage>
        <taxon>Bacteria</taxon>
        <taxon>Bacillati</taxon>
        <taxon>Cyanobacteriota</taxon>
        <taxon>Cyanophyceae</taxon>
        <taxon>Oscillatoriophycideae</taxon>
        <taxon>Oscillatoriales</taxon>
        <taxon>Oscillatoriaceae</taxon>
        <taxon>Phormidium</taxon>
    </lineage>
</organism>
<keyword evidence="6" id="KW-0479">Metal-binding</keyword>
<dbReference type="SUPFAM" id="SSF55073">
    <property type="entry name" value="Nucleotide cyclase"/>
    <property type="match status" value="1"/>
</dbReference>
<evidence type="ECO:0000256" key="14">
    <source>
        <dbReference type="ARBA" id="ARBA00032597"/>
    </source>
</evidence>
<proteinExistence type="inferred from homology"/>